<dbReference type="PANTHER" id="PTHR35764">
    <property type="entry name" value="PROTEIN SHORTAGE IN CHIASMATA 1"/>
    <property type="match status" value="1"/>
</dbReference>
<dbReference type="GO" id="GO:0000712">
    <property type="term" value="P:resolution of meiotic recombination intermediates"/>
    <property type="evidence" value="ECO:0007669"/>
    <property type="project" value="TreeGrafter"/>
</dbReference>
<gene>
    <name evidence="2" type="ORF">L1049_020192</name>
</gene>
<dbReference type="InterPro" id="IPR038824">
    <property type="entry name" value="SHOC1-like"/>
</dbReference>
<feature type="region of interest" description="Disordered" evidence="1">
    <location>
        <begin position="1285"/>
        <end position="1304"/>
    </location>
</feature>
<comment type="caution">
    <text evidence="2">The sequence shown here is derived from an EMBL/GenBank/DDBJ whole genome shotgun (WGS) entry which is preliminary data.</text>
</comment>
<name>A0AAP0SAZ2_LIQFO</name>
<reference evidence="2 3" key="1">
    <citation type="journal article" date="2024" name="Plant J.">
        <title>Genome sequences and population genomics reveal climatic adaptation and genomic divergence between two closely related sweetgum species.</title>
        <authorList>
            <person name="Xu W.Q."/>
            <person name="Ren C.Q."/>
            <person name="Zhang X.Y."/>
            <person name="Comes H.P."/>
            <person name="Liu X.H."/>
            <person name="Li Y.G."/>
            <person name="Kettle C.J."/>
            <person name="Jalonen R."/>
            <person name="Gaisberger H."/>
            <person name="Ma Y.Z."/>
            <person name="Qiu Y.X."/>
        </authorList>
    </citation>
    <scope>NUCLEOTIDE SEQUENCE [LARGE SCALE GENOMIC DNA]</scope>
    <source>
        <strain evidence="2">Hangzhou</strain>
    </source>
</reference>
<keyword evidence="3" id="KW-1185">Reference proteome</keyword>
<sequence length="1358" mass="153247">MRTRFLNIDYFNPSSIKTLETLNFLHLPVHDLPPCSLSSSEDFVCCFDSVLSISPDVETLPVDTALSKFLSDVLPQIIDVPIGDFPITPWRSRKDCDGEQWKFSAGSDEIRFVEKEDEVLYEEKEVDSQRNFGSESIGNEFPKKRNETTVDDEDEHEIEAVQFEIPQMDQFLENDFFSEKDEMLILSEVPEVENTLDVLIPGLQMQYSYEVQESVYSIKDITSEYCMEQNTYLLEDAGSIQGQNHLHHCTFPLLEVDEISLGILTSLPMEDELPLVLENIEPRHYTQKDNLMVDGKELLGSVDVNMLDDFSDHCLMKCAEYEMACPNIFLEMDFISITETSHIQRNSAFHQGTSDGDSFFSVSPVLFQEFQILDLDLSQFLEIFSNSQTIDEPDTCDQMFKEDMNLRNFNELIVSHELVLIDDAFKSLPIPVLLDHENIRSLNVIVEEILAELKPLPLSASDGIYLDWHLLEEEKCNHDIYSTYQSMLEVNTCSIDSDLKFIDDGKWILDFIFAGDTPTGPNTGESKEVLNLFPAGVSMLNGNLSGVSSSKLLGDGCAKWGNGELLSDSNTKRVSLLFESMSKFNDLEFFLNPQKATAGGNSEPAVKAFDFTMASLFPLCMSTPKLLNLFLLNYKHGFRESHENMNEQKLEEFLNFVPVEAKFNLKSLEAADNVEACSIPLPVSCAPVDINSKQMLPSMPSFADTVIIMNTQNFDKEMIISRQSTYQRILSIEKEGAQVVERDLNFPADVIISAAICLVWYDCRNIGKKNTTTDEASSCLPLCVENIATNVLTSLSFAFSGCILVFEGENSFLSAIMEWSDALYAAASSLRIDLQLFYSYSSEFTDEIVLSCIGYATKFTRCLYSKMPESETLAESFLTKFPSINPLSAHAILSSGGMLIEFLEWSHEHRIRAIQKYHIPEQSVTFLSSLCRYGEREDSKSGMTECSSSVSSAPDSEYCHCKIDSERKQGKFFRSPQKMEIPMDDLLHFEPLNQFMDGGMDTSSVSKLYDSHMSNGPDILGESKNPSLSLNDKLFVQKQGLARAMMNDLDWHDINETEVPHENFIGEVIDLNDSSFLDEDFSSIASFESLSPLAHEIKKDPAARNTNTARRVSFGSSSHPTFPTASEINCHSDIWSSIKDHEEILGGGINRHPDTNFDNDIMILKNQRELVMEDSIHKSVKNFNGQSFQEKGVPRYGGTPFSNALRSAQSQQGSPWTIEFLNRIREKSRQRQQSLPCDSSSPCFGYPGNISKITKRKSPSILGFYKYQGGRTSKKTVEQKRQNRFVESSSSSMNEKTSVPLIPTWTPPDKRARRVLYVLQQMEVEAKLSWSGVMEMLRVKAKDSEIEHDMAGTAVAIF</sequence>
<evidence type="ECO:0000256" key="1">
    <source>
        <dbReference type="SAM" id="MobiDB-lite"/>
    </source>
</evidence>
<accession>A0AAP0SAZ2</accession>
<protein>
    <recommendedName>
        <fullName evidence="4">Protein SHORTAGE IN CHIASMATA 1</fullName>
    </recommendedName>
</protein>
<dbReference type="EMBL" id="JBBPBK010000001">
    <property type="protein sequence ID" value="KAK9292229.1"/>
    <property type="molecule type" value="Genomic_DNA"/>
</dbReference>
<dbReference type="Proteomes" id="UP001415857">
    <property type="component" value="Unassembled WGS sequence"/>
</dbReference>
<proteinExistence type="predicted"/>
<evidence type="ECO:0000313" key="3">
    <source>
        <dbReference type="Proteomes" id="UP001415857"/>
    </source>
</evidence>
<dbReference type="PANTHER" id="PTHR35764:SF1">
    <property type="entry name" value="PROTEIN SHORTAGE IN CHIASMATA 1"/>
    <property type="match status" value="1"/>
</dbReference>
<feature type="region of interest" description="Disordered" evidence="1">
    <location>
        <begin position="131"/>
        <end position="151"/>
    </location>
</feature>
<evidence type="ECO:0000313" key="2">
    <source>
        <dbReference type="EMBL" id="KAK9292229.1"/>
    </source>
</evidence>
<evidence type="ECO:0008006" key="4">
    <source>
        <dbReference type="Google" id="ProtNLM"/>
    </source>
</evidence>
<organism evidence="2 3">
    <name type="scientific">Liquidambar formosana</name>
    <name type="common">Formosan gum</name>
    <dbReference type="NCBI Taxonomy" id="63359"/>
    <lineage>
        <taxon>Eukaryota</taxon>
        <taxon>Viridiplantae</taxon>
        <taxon>Streptophyta</taxon>
        <taxon>Embryophyta</taxon>
        <taxon>Tracheophyta</taxon>
        <taxon>Spermatophyta</taxon>
        <taxon>Magnoliopsida</taxon>
        <taxon>eudicotyledons</taxon>
        <taxon>Gunneridae</taxon>
        <taxon>Pentapetalae</taxon>
        <taxon>Saxifragales</taxon>
        <taxon>Altingiaceae</taxon>
        <taxon>Liquidambar</taxon>
    </lineage>
</organism>